<protein>
    <submittedName>
        <fullName evidence="3">Glycosyl transferase family protein</fullName>
    </submittedName>
</protein>
<gene>
    <name evidence="3" type="ORF">pgond44_03098</name>
</gene>
<keyword evidence="1" id="KW-0328">Glycosyltransferase</keyword>
<organism evidence="3 4">
    <name type="scientific">Psychroflexus gondwanensis ACAM 44</name>
    <dbReference type="NCBI Taxonomy" id="1189619"/>
    <lineage>
        <taxon>Bacteria</taxon>
        <taxon>Pseudomonadati</taxon>
        <taxon>Bacteroidota</taxon>
        <taxon>Flavobacteriia</taxon>
        <taxon>Flavobacteriales</taxon>
        <taxon>Flavobacteriaceae</taxon>
        <taxon>Psychroflexus</taxon>
    </lineage>
</organism>
<dbReference type="eggNOG" id="COG0859">
    <property type="taxonomic scope" value="Bacteria"/>
</dbReference>
<dbReference type="GO" id="GO:0005829">
    <property type="term" value="C:cytosol"/>
    <property type="evidence" value="ECO:0007669"/>
    <property type="project" value="TreeGrafter"/>
</dbReference>
<dbReference type="InterPro" id="IPR051199">
    <property type="entry name" value="LPS_LOS_Heptosyltrfase"/>
</dbReference>
<evidence type="ECO:0000313" key="4">
    <source>
        <dbReference type="Proteomes" id="UP000012317"/>
    </source>
</evidence>
<dbReference type="EMBL" id="APLF01000003">
    <property type="protein sequence ID" value="EMY82190.1"/>
    <property type="molecule type" value="Genomic_DNA"/>
</dbReference>
<proteinExistence type="predicted"/>
<dbReference type="SUPFAM" id="SSF53756">
    <property type="entry name" value="UDP-Glycosyltransferase/glycogen phosphorylase"/>
    <property type="match status" value="1"/>
</dbReference>
<dbReference type="CDD" id="cd03789">
    <property type="entry name" value="GT9_LPS_heptosyltransferase"/>
    <property type="match status" value="1"/>
</dbReference>
<evidence type="ECO:0000256" key="2">
    <source>
        <dbReference type="ARBA" id="ARBA00022679"/>
    </source>
</evidence>
<dbReference type="Gene3D" id="3.40.50.2000">
    <property type="entry name" value="Glycogen Phosphorylase B"/>
    <property type="match status" value="2"/>
</dbReference>
<dbReference type="PANTHER" id="PTHR30160">
    <property type="entry name" value="TETRAACYLDISACCHARIDE 4'-KINASE-RELATED"/>
    <property type="match status" value="1"/>
</dbReference>
<comment type="caution">
    <text evidence="3">The sequence shown here is derived from an EMBL/GenBank/DDBJ whole genome shotgun (WGS) entry which is preliminary data.</text>
</comment>
<keyword evidence="2 3" id="KW-0808">Transferase</keyword>
<dbReference type="Proteomes" id="UP000012317">
    <property type="component" value="Unassembled WGS sequence"/>
</dbReference>
<dbReference type="AlphaFoldDB" id="N1WT46"/>
<dbReference type="GO" id="GO:0009244">
    <property type="term" value="P:lipopolysaccharide core region biosynthetic process"/>
    <property type="evidence" value="ECO:0007669"/>
    <property type="project" value="TreeGrafter"/>
</dbReference>
<dbReference type="PANTHER" id="PTHR30160:SF7">
    <property type="entry name" value="ADP-HEPTOSE--LPS HEPTOSYLTRANSFERASE 2"/>
    <property type="match status" value="1"/>
</dbReference>
<dbReference type="STRING" id="1189619.pgond44_03098"/>
<dbReference type="GO" id="GO:0008713">
    <property type="term" value="F:ADP-heptose-lipopolysaccharide heptosyltransferase activity"/>
    <property type="evidence" value="ECO:0007669"/>
    <property type="project" value="TreeGrafter"/>
</dbReference>
<reference evidence="3 4" key="1">
    <citation type="journal article" date="2014" name="Genome Biol. Evol.">
        <title>Extensive gene acquisition in the extremely psychrophilic bacterial species Psychroflexus torquis and the link to sea-ice ecosystem specialism.</title>
        <authorList>
            <person name="Feng S."/>
            <person name="Powell S.M."/>
            <person name="Wilson R."/>
            <person name="Bowman J.P."/>
        </authorList>
    </citation>
    <scope>NUCLEOTIDE SEQUENCE [LARGE SCALE GENOMIC DNA]</scope>
    <source>
        <strain evidence="3 4">ACAM 44</strain>
    </source>
</reference>
<dbReference type="InterPro" id="IPR002201">
    <property type="entry name" value="Glyco_trans_9"/>
</dbReference>
<accession>N1WT46</accession>
<dbReference type="RefSeq" id="WP_003436515.1">
    <property type="nucleotide sequence ID" value="NZ_APLF01000003.1"/>
</dbReference>
<sequence length="375" mass="43486">MKRTRIDSESKSSPLGWVGEAPRILVIQQKMIGDVLVSSLICENLKRNYPNSEVHYLINRFTIPVVENNPYIDEIIVFEDLYRSNKIEFFNFLKKIKKSNYDIVIDAYGKLESNLITSSSGAKTKISWEKSYTKFIYSTTVKPSNISNDGYGSAIENRINLIKGFRDLKILSYQPKIYLTENELIIAEKKINELDIDKRLPLVMISALGSHVNKTYPISYMAEVLDFIVLKTSAILFLNYIPSQKKEIEKLYNLCQEKTKKHIQLNFYSENLREFLAILKSCKAIIGNEGGSINMGKALNIPTFSIFSPQIKKEGWNSFEDENLEHSSTHIDDYRPEKAKNDPLNELYKEFKPRLFLQQLKLFLFKNVNLNRKEF</sequence>
<evidence type="ECO:0000313" key="3">
    <source>
        <dbReference type="EMBL" id="EMY82190.1"/>
    </source>
</evidence>
<evidence type="ECO:0000256" key="1">
    <source>
        <dbReference type="ARBA" id="ARBA00022676"/>
    </source>
</evidence>
<keyword evidence="4" id="KW-1185">Reference proteome</keyword>
<dbReference type="Pfam" id="PF01075">
    <property type="entry name" value="Glyco_transf_9"/>
    <property type="match status" value="1"/>
</dbReference>
<name>N1WT46_9FLAO</name>